<reference evidence="1 2" key="1">
    <citation type="submission" date="2006-02" db="EMBL/GenBank/DDBJ databases">
        <authorList>
            <person name="Amann R."/>
            <person name="Ferriera S."/>
            <person name="Johnson J."/>
            <person name="Kravitz S."/>
            <person name="Halpern A."/>
            <person name="Remington K."/>
            <person name="Beeson K."/>
            <person name="Tran B."/>
            <person name="Rogers Y.-H."/>
            <person name="Friedman R."/>
            <person name="Venter J.C."/>
        </authorList>
    </citation>
    <scope>NUCLEOTIDE SEQUENCE [LARGE SCALE GENOMIC DNA]</scope>
    <source>
        <strain evidence="1 2">DSM 3645</strain>
    </source>
</reference>
<accession>A3ZQ64</accession>
<evidence type="ECO:0008006" key="3">
    <source>
        <dbReference type="Google" id="ProtNLM"/>
    </source>
</evidence>
<comment type="caution">
    <text evidence="1">The sequence shown here is derived from an EMBL/GenBank/DDBJ whole genome shotgun (WGS) entry which is preliminary data.</text>
</comment>
<protein>
    <recommendedName>
        <fullName evidence="3">Carboxypeptidase regulatory-like domain-containing protein</fullName>
    </recommendedName>
</protein>
<dbReference type="OrthoDB" id="287457at2"/>
<dbReference type="Proteomes" id="UP000004358">
    <property type="component" value="Unassembled WGS sequence"/>
</dbReference>
<dbReference type="PROSITE" id="PS51257">
    <property type="entry name" value="PROKAR_LIPOPROTEIN"/>
    <property type="match status" value="1"/>
</dbReference>
<gene>
    <name evidence="1" type="ORF">DSM3645_23136</name>
</gene>
<proteinExistence type="predicted"/>
<dbReference type="HOGENOM" id="CLU_113730_5_1_0"/>
<sequence length="150" mass="16150">MRYYLLGALFLLFAGCYGGSQLPNAVHVAGIVTLDGDPLEGATIAFAPVDATGRSATSMTDEGGRFNMGTLAFNDGVVRASYNVTIAKTEVDTSNLVTDPQAYYERTGRPAPAPKMTYIVPKKYNSIAKSDLSITVDEPRDDLRFELSSK</sequence>
<dbReference type="EMBL" id="AANZ01000005">
    <property type="protein sequence ID" value="EAQ81337.1"/>
    <property type="molecule type" value="Genomic_DNA"/>
</dbReference>
<dbReference type="STRING" id="314230.DSM3645_23136"/>
<dbReference type="RefSeq" id="WP_002652526.1">
    <property type="nucleotide sequence ID" value="NZ_CH672376.1"/>
</dbReference>
<evidence type="ECO:0000313" key="1">
    <source>
        <dbReference type="EMBL" id="EAQ81337.1"/>
    </source>
</evidence>
<evidence type="ECO:0000313" key="2">
    <source>
        <dbReference type="Proteomes" id="UP000004358"/>
    </source>
</evidence>
<name>A3ZQ64_9BACT</name>
<organism evidence="1 2">
    <name type="scientific">Blastopirellula marina DSM 3645</name>
    <dbReference type="NCBI Taxonomy" id="314230"/>
    <lineage>
        <taxon>Bacteria</taxon>
        <taxon>Pseudomonadati</taxon>
        <taxon>Planctomycetota</taxon>
        <taxon>Planctomycetia</taxon>
        <taxon>Pirellulales</taxon>
        <taxon>Pirellulaceae</taxon>
        <taxon>Blastopirellula</taxon>
    </lineage>
</organism>
<dbReference type="AlphaFoldDB" id="A3ZQ64"/>